<reference evidence="2 3" key="1">
    <citation type="submission" date="2024-04" db="EMBL/GenBank/DDBJ databases">
        <title>The reference genome of an endangered Asteraceae, Deinandra increscens subsp. villosa, native to the Central Coast of California.</title>
        <authorList>
            <person name="Guilliams M."/>
            <person name="Hasenstab-Lehman K."/>
            <person name="Meyer R."/>
            <person name="Mcevoy S."/>
        </authorList>
    </citation>
    <scope>NUCLEOTIDE SEQUENCE [LARGE SCALE GENOMIC DNA]</scope>
    <source>
        <tissue evidence="2">Leaf</tissue>
    </source>
</reference>
<dbReference type="PANTHER" id="PTHR47472">
    <property type="entry name" value="PROPIONYL-COA CARBOXYLASE"/>
    <property type="match status" value="1"/>
</dbReference>
<evidence type="ECO:0000313" key="2">
    <source>
        <dbReference type="EMBL" id="KAK9059119.1"/>
    </source>
</evidence>
<dbReference type="InterPro" id="IPR010839">
    <property type="entry name" value="AtuA_N"/>
</dbReference>
<feature type="domain" description="Acyclic terpene utilisation N-terminal" evidence="1">
    <location>
        <begin position="145"/>
        <end position="189"/>
    </location>
</feature>
<dbReference type="AlphaFoldDB" id="A0AAP0CLV7"/>
<dbReference type="PANTHER" id="PTHR47472:SF1">
    <property type="entry name" value="DUF1446-DOMAIN-CONTAINING PROTEIN"/>
    <property type="match status" value="1"/>
</dbReference>
<accession>A0AAP0CLV7</accession>
<organism evidence="2 3">
    <name type="scientific">Deinandra increscens subsp. villosa</name>
    <dbReference type="NCBI Taxonomy" id="3103831"/>
    <lineage>
        <taxon>Eukaryota</taxon>
        <taxon>Viridiplantae</taxon>
        <taxon>Streptophyta</taxon>
        <taxon>Embryophyta</taxon>
        <taxon>Tracheophyta</taxon>
        <taxon>Spermatophyta</taxon>
        <taxon>Magnoliopsida</taxon>
        <taxon>eudicotyledons</taxon>
        <taxon>Gunneridae</taxon>
        <taxon>Pentapetalae</taxon>
        <taxon>asterids</taxon>
        <taxon>campanulids</taxon>
        <taxon>Asterales</taxon>
        <taxon>Asteraceae</taxon>
        <taxon>Asteroideae</taxon>
        <taxon>Heliantheae alliance</taxon>
        <taxon>Madieae</taxon>
        <taxon>Madiinae</taxon>
        <taxon>Deinandra</taxon>
    </lineage>
</organism>
<keyword evidence="3" id="KW-1185">Reference proteome</keyword>
<name>A0AAP0CLV7_9ASTR</name>
<dbReference type="EMBL" id="JBCNJP010000021">
    <property type="protein sequence ID" value="KAK9059119.1"/>
    <property type="molecule type" value="Genomic_DNA"/>
</dbReference>
<comment type="caution">
    <text evidence="2">The sequence shown here is derived from an EMBL/GenBank/DDBJ whole genome shotgun (WGS) entry which is preliminary data.</text>
</comment>
<proteinExistence type="predicted"/>
<protein>
    <recommendedName>
        <fullName evidence="1">Acyclic terpene utilisation N-terminal domain-containing protein</fullName>
    </recommendedName>
</protein>
<dbReference type="Proteomes" id="UP001408789">
    <property type="component" value="Unassembled WGS sequence"/>
</dbReference>
<dbReference type="Pfam" id="PF07287">
    <property type="entry name" value="AtuA"/>
    <property type="match status" value="1"/>
</dbReference>
<gene>
    <name evidence="2" type="ORF">SSX86_021738</name>
</gene>
<evidence type="ECO:0000313" key="3">
    <source>
        <dbReference type="Proteomes" id="UP001408789"/>
    </source>
</evidence>
<sequence length="189" mass="21207">MGWWLVAGKKKTCVWSTNYQYELNRGINDVEVDDANKSKPKLRLVYTRTKLEKLSIDQPCGISYKRSSSFRCLIKDQKKSLFLFAKPQTISSTISSFFLRYTANALAAQEKVLEIASRLGVRITVGVAHQFQAGLSSNLRNVNDGISMYLGAAPIVECLEKYNPNVIITSRVTDAALFLAPTVYELGWN</sequence>
<evidence type="ECO:0000259" key="1">
    <source>
        <dbReference type="Pfam" id="PF07287"/>
    </source>
</evidence>